<reference evidence="1" key="1">
    <citation type="submission" date="2023-10" db="EMBL/GenBank/DDBJ databases">
        <title>Genome assembly of Pristionchus species.</title>
        <authorList>
            <person name="Yoshida K."/>
            <person name="Sommer R.J."/>
        </authorList>
    </citation>
    <scope>NUCLEOTIDE SEQUENCE</scope>
    <source>
        <strain evidence="1">RS0144</strain>
    </source>
</reference>
<dbReference type="EMBL" id="BTSX01000004">
    <property type="protein sequence ID" value="GMS94875.1"/>
    <property type="molecule type" value="Genomic_DNA"/>
</dbReference>
<evidence type="ECO:0000313" key="2">
    <source>
        <dbReference type="Proteomes" id="UP001432027"/>
    </source>
</evidence>
<name>A0AAV5TKP9_9BILA</name>
<organism evidence="1 2">
    <name type="scientific">Pristionchus entomophagus</name>
    <dbReference type="NCBI Taxonomy" id="358040"/>
    <lineage>
        <taxon>Eukaryota</taxon>
        <taxon>Metazoa</taxon>
        <taxon>Ecdysozoa</taxon>
        <taxon>Nematoda</taxon>
        <taxon>Chromadorea</taxon>
        <taxon>Rhabditida</taxon>
        <taxon>Rhabditina</taxon>
        <taxon>Diplogasteromorpha</taxon>
        <taxon>Diplogasteroidea</taxon>
        <taxon>Neodiplogasteridae</taxon>
        <taxon>Pristionchus</taxon>
    </lineage>
</organism>
<feature type="non-terminal residue" evidence="1">
    <location>
        <position position="66"/>
    </location>
</feature>
<dbReference type="Proteomes" id="UP001432027">
    <property type="component" value="Unassembled WGS sequence"/>
</dbReference>
<feature type="non-terminal residue" evidence="1">
    <location>
        <position position="1"/>
    </location>
</feature>
<comment type="caution">
    <text evidence="1">The sequence shown here is derived from an EMBL/GenBank/DDBJ whole genome shotgun (WGS) entry which is preliminary data.</text>
</comment>
<proteinExistence type="predicted"/>
<evidence type="ECO:0008006" key="3">
    <source>
        <dbReference type="Google" id="ProtNLM"/>
    </source>
</evidence>
<gene>
    <name evidence="1" type="ORF">PENTCL1PPCAC_17050</name>
</gene>
<keyword evidence="2" id="KW-1185">Reference proteome</keyword>
<accession>A0AAV5TKP9</accession>
<sequence length="66" mass="7321">HHGGWGGGGWGGGSSLWNSGGGGWGGNGYYGNYGGGYQCTPYYDWTWRTWRQNCYWGIRPSLLQRL</sequence>
<evidence type="ECO:0000313" key="1">
    <source>
        <dbReference type="EMBL" id="GMS94875.1"/>
    </source>
</evidence>
<dbReference type="AlphaFoldDB" id="A0AAV5TKP9"/>
<protein>
    <recommendedName>
        <fullName evidence="3">Glycine rich protein</fullName>
    </recommendedName>
</protein>